<comment type="caution">
    <text evidence="1">The sequence shown here is derived from an EMBL/GenBank/DDBJ whole genome shotgun (WGS) entry which is preliminary data.</text>
</comment>
<reference evidence="1" key="1">
    <citation type="submission" date="2021-01" db="EMBL/GenBank/DDBJ databases">
        <authorList>
            <person name="Kaushik A."/>
        </authorList>
    </citation>
    <scope>NUCLEOTIDE SEQUENCE</scope>
    <source>
        <strain evidence="1">Type strain: AG8-Rh-89/</strain>
    </source>
</reference>
<sequence>MYKSSQFDRLAWSALFLSPSLRVLDLDDGFHEHQIDPRLPSNSVSLLLAALYKSLPAHSKNALPFQYECPSEHALASVCPTEYQEGYHWFNSIPNLVHLKELGITISPNPKLVWDALCIVGHLPLLEQLKLTFMSNYQDEPKGGYDFNHVLPCSPTLFPSLRKLILHEVPDACVFRWIWSLKPLVSQILSARVSRSYKFTIDPQEFDTIIIQPMRQGSPSLTMLSVAVYNEDRIGLLEMACKLMFQIPLEELELTGLKHWDIYPVIYQAITCPHLRCLRFRGPFEPEKWQELIYLAKALPNLEYLFIRPILQMVKAQDPNGIIVEHPALQPIKIDIWEPVVFNGLTSAKGNMHIQLLVQ</sequence>
<dbReference type="Proteomes" id="UP000663850">
    <property type="component" value="Unassembled WGS sequence"/>
</dbReference>
<dbReference type="InterPro" id="IPR032675">
    <property type="entry name" value="LRR_dom_sf"/>
</dbReference>
<protein>
    <submittedName>
        <fullName evidence="1">Uncharacterized protein</fullName>
    </submittedName>
</protein>
<dbReference type="AlphaFoldDB" id="A0A8H3A7E8"/>
<dbReference type="SUPFAM" id="SSF52047">
    <property type="entry name" value="RNI-like"/>
    <property type="match status" value="1"/>
</dbReference>
<dbReference type="Gene3D" id="3.80.10.10">
    <property type="entry name" value="Ribonuclease Inhibitor"/>
    <property type="match status" value="1"/>
</dbReference>
<proteinExistence type="predicted"/>
<name>A0A8H3A7E8_9AGAM</name>
<accession>A0A8H3A7E8</accession>
<dbReference type="EMBL" id="CAJMWZ010000093">
    <property type="protein sequence ID" value="CAE6411159.1"/>
    <property type="molecule type" value="Genomic_DNA"/>
</dbReference>
<evidence type="ECO:0000313" key="1">
    <source>
        <dbReference type="EMBL" id="CAE6411159.1"/>
    </source>
</evidence>
<organism evidence="1 2">
    <name type="scientific">Rhizoctonia solani</name>
    <dbReference type="NCBI Taxonomy" id="456999"/>
    <lineage>
        <taxon>Eukaryota</taxon>
        <taxon>Fungi</taxon>
        <taxon>Dikarya</taxon>
        <taxon>Basidiomycota</taxon>
        <taxon>Agaricomycotina</taxon>
        <taxon>Agaricomycetes</taxon>
        <taxon>Cantharellales</taxon>
        <taxon>Ceratobasidiaceae</taxon>
        <taxon>Rhizoctonia</taxon>
    </lineage>
</organism>
<evidence type="ECO:0000313" key="2">
    <source>
        <dbReference type="Proteomes" id="UP000663850"/>
    </source>
</evidence>
<gene>
    <name evidence="1" type="ORF">RDB_LOCUS1419</name>
</gene>